<protein>
    <submittedName>
        <fullName evidence="1">Uncharacterized protein</fullName>
    </submittedName>
</protein>
<dbReference type="AlphaFoldDB" id="A0A9D4U910"/>
<comment type="caution">
    <text evidence="1">The sequence shown here is derived from an EMBL/GenBank/DDBJ whole genome shotgun (WGS) entry which is preliminary data.</text>
</comment>
<evidence type="ECO:0000313" key="2">
    <source>
        <dbReference type="Proteomes" id="UP000886520"/>
    </source>
</evidence>
<sequence length="311" mass="34585">MTQNQTLADVMLEPVEPETYYPFQFRKSSGKTRPMRGGRTPSAVGRWTDYEQSLHAWWSGNSGQQRQTRRQAAAAQPGSPQSVLSGKLTPERFPIQGMRGISVSKEDEVRAALAVSVFIPVNEAAGPSGLNMCFKLNSTESIQCARSNVDWAGFIVSANLSVDIFHHLRLPVEIKPPWQFQIPPDAHVVDLLLSSNEAERDMVRFVVAQLYLYMILEEVEYGVLSSKEQYVFFKRVGDPAHKVPLFSKTFMCSDPSGIHRCILFISHLAQTSSIIKCGCCGPGRANLFNEQACNSKRQEKGIYIVGGNLAL</sequence>
<dbReference type="OrthoDB" id="2156052at2759"/>
<proteinExistence type="predicted"/>
<evidence type="ECO:0000313" key="1">
    <source>
        <dbReference type="EMBL" id="KAI5062759.1"/>
    </source>
</evidence>
<reference evidence="1" key="1">
    <citation type="submission" date="2021-01" db="EMBL/GenBank/DDBJ databases">
        <title>Adiantum capillus-veneris genome.</title>
        <authorList>
            <person name="Fang Y."/>
            <person name="Liao Q."/>
        </authorList>
    </citation>
    <scope>NUCLEOTIDE SEQUENCE</scope>
    <source>
        <strain evidence="1">H3</strain>
        <tissue evidence="1">Leaf</tissue>
    </source>
</reference>
<name>A0A9D4U910_ADICA</name>
<dbReference type="Proteomes" id="UP000886520">
    <property type="component" value="Chromosome 22"/>
</dbReference>
<keyword evidence="2" id="KW-1185">Reference proteome</keyword>
<organism evidence="1 2">
    <name type="scientific">Adiantum capillus-veneris</name>
    <name type="common">Maidenhair fern</name>
    <dbReference type="NCBI Taxonomy" id="13818"/>
    <lineage>
        <taxon>Eukaryota</taxon>
        <taxon>Viridiplantae</taxon>
        <taxon>Streptophyta</taxon>
        <taxon>Embryophyta</taxon>
        <taxon>Tracheophyta</taxon>
        <taxon>Polypodiopsida</taxon>
        <taxon>Polypodiidae</taxon>
        <taxon>Polypodiales</taxon>
        <taxon>Pteridineae</taxon>
        <taxon>Pteridaceae</taxon>
        <taxon>Vittarioideae</taxon>
        <taxon>Adiantum</taxon>
    </lineage>
</organism>
<gene>
    <name evidence="1" type="ORF">GOP47_0023298</name>
</gene>
<accession>A0A9D4U910</accession>
<dbReference type="EMBL" id="JABFUD020000022">
    <property type="protein sequence ID" value="KAI5062759.1"/>
    <property type="molecule type" value="Genomic_DNA"/>
</dbReference>